<protein>
    <submittedName>
        <fullName evidence="3">Uncharacterized protein</fullName>
    </submittedName>
</protein>
<dbReference type="Proteomes" id="UP000315673">
    <property type="component" value="Chromosome"/>
</dbReference>
<proteinExistence type="predicted"/>
<feature type="compositionally biased region" description="Basic and acidic residues" evidence="1">
    <location>
        <begin position="129"/>
        <end position="151"/>
    </location>
</feature>
<accession>A0A5B8LKQ4</accession>
<feature type="region of interest" description="Disordered" evidence="1">
    <location>
        <begin position="20"/>
        <end position="41"/>
    </location>
</feature>
<dbReference type="EMBL" id="CP042306">
    <property type="protein sequence ID" value="QDZ08798.1"/>
    <property type="molecule type" value="Genomic_DNA"/>
</dbReference>
<sequence length="151" mass="15764">MSRIVLGALAVTIALPAAAQQVSGPGVPPPPKSSGPSSVSKNAPVNGVLVLYGNEQCPTDANGAEIVVCTRRDANEQFRVPKELRDFKITPENRSWAVRAQGTLDTGGTGIGSCSAVGPGGSIGCSRLQFKESKDTDKERDADEKEGQRTN</sequence>
<evidence type="ECO:0000256" key="1">
    <source>
        <dbReference type="SAM" id="MobiDB-lite"/>
    </source>
</evidence>
<feature type="region of interest" description="Disordered" evidence="1">
    <location>
        <begin position="121"/>
        <end position="151"/>
    </location>
</feature>
<dbReference type="AlphaFoldDB" id="A0A5B8LKQ4"/>
<evidence type="ECO:0000313" key="3">
    <source>
        <dbReference type="EMBL" id="QDZ08798.1"/>
    </source>
</evidence>
<dbReference type="RefSeq" id="WP_146573695.1">
    <property type="nucleotide sequence ID" value="NZ_CP042306.1"/>
</dbReference>
<feature type="signal peptide" evidence="2">
    <location>
        <begin position="1"/>
        <end position="19"/>
    </location>
</feature>
<reference evidence="3 4" key="1">
    <citation type="submission" date="2019-07" db="EMBL/GenBank/DDBJ databases">
        <title>Full genome sequence of Sphingomonas sp. 4R-6-7(HKS19).</title>
        <authorList>
            <person name="Im W.-T."/>
        </authorList>
    </citation>
    <scope>NUCLEOTIDE SEQUENCE [LARGE SCALE GENOMIC DNA]</scope>
    <source>
        <strain evidence="3 4">HKS19</strain>
    </source>
</reference>
<evidence type="ECO:0000256" key="2">
    <source>
        <dbReference type="SAM" id="SignalP"/>
    </source>
</evidence>
<evidence type="ECO:0000313" key="4">
    <source>
        <dbReference type="Proteomes" id="UP000315673"/>
    </source>
</evidence>
<keyword evidence="4" id="KW-1185">Reference proteome</keyword>
<organism evidence="3 4">
    <name type="scientific">Sphingomonas panacisoli</name>
    <dbReference type="NCBI Taxonomy" id="1813879"/>
    <lineage>
        <taxon>Bacteria</taxon>
        <taxon>Pseudomonadati</taxon>
        <taxon>Pseudomonadota</taxon>
        <taxon>Alphaproteobacteria</taxon>
        <taxon>Sphingomonadales</taxon>
        <taxon>Sphingomonadaceae</taxon>
        <taxon>Sphingomonas</taxon>
    </lineage>
</organism>
<keyword evidence="2" id="KW-0732">Signal</keyword>
<gene>
    <name evidence="3" type="ORF">FPZ24_16080</name>
</gene>
<dbReference type="KEGG" id="spai:FPZ24_16080"/>
<feature type="chain" id="PRO_5022757264" evidence="2">
    <location>
        <begin position="20"/>
        <end position="151"/>
    </location>
</feature>
<name>A0A5B8LKQ4_9SPHN</name>
<dbReference type="OrthoDB" id="7391233at2"/>